<keyword evidence="3" id="KW-1185">Reference proteome</keyword>
<evidence type="ECO:0000256" key="1">
    <source>
        <dbReference type="SAM" id="SignalP"/>
    </source>
</evidence>
<dbReference type="EMBL" id="BLXT01008455">
    <property type="protein sequence ID" value="GFO48950.1"/>
    <property type="molecule type" value="Genomic_DNA"/>
</dbReference>
<feature type="chain" id="PRO_5043988461" evidence="1">
    <location>
        <begin position="20"/>
        <end position="110"/>
    </location>
</feature>
<reference evidence="2 3" key="1">
    <citation type="journal article" date="2021" name="Elife">
        <title>Chloroplast acquisition without the gene transfer in kleptoplastic sea slugs, Plakobranchus ocellatus.</title>
        <authorList>
            <person name="Maeda T."/>
            <person name="Takahashi S."/>
            <person name="Yoshida T."/>
            <person name="Shimamura S."/>
            <person name="Takaki Y."/>
            <person name="Nagai Y."/>
            <person name="Toyoda A."/>
            <person name="Suzuki Y."/>
            <person name="Arimoto A."/>
            <person name="Ishii H."/>
            <person name="Satoh N."/>
            <person name="Nishiyama T."/>
            <person name="Hasebe M."/>
            <person name="Maruyama T."/>
            <person name="Minagawa J."/>
            <person name="Obokata J."/>
            <person name="Shigenobu S."/>
        </authorList>
    </citation>
    <scope>NUCLEOTIDE SEQUENCE [LARGE SCALE GENOMIC DNA]</scope>
</reference>
<dbReference type="AlphaFoldDB" id="A0AAV4DY66"/>
<gene>
    <name evidence="2" type="ORF">PoB_007545500</name>
</gene>
<keyword evidence="1" id="KW-0732">Signal</keyword>
<accession>A0AAV4DY66</accession>
<comment type="caution">
    <text evidence="2">The sequence shown here is derived from an EMBL/GenBank/DDBJ whole genome shotgun (WGS) entry which is preliminary data.</text>
</comment>
<evidence type="ECO:0000313" key="3">
    <source>
        <dbReference type="Proteomes" id="UP000735302"/>
    </source>
</evidence>
<protein>
    <submittedName>
        <fullName evidence="2">Uncharacterized protein</fullName>
    </submittedName>
</protein>
<evidence type="ECO:0000313" key="2">
    <source>
        <dbReference type="EMBL" id="GFO48950.1"/>
    </source>
</evidence>
<proteinExistence type="predicted"/>
<sequence>MQTFLLALCVALLVSTSLAMKVDEEDNAVQKSLDWVCTLPLPGERSTRRSEEFVTMARRILGLKLPGSNLTNAFFAVSSKNRALSAVYGKLNMNLQRLYVAGFLCHQRRG</sequence>
<feature type="signal peptide" evidence="1">
    <location>
        <begin position="1"/>
        <end position="19"/>
    </location>
</feature>
<name>A0AAV4DY66_9GAST</name>
<organism evidence="2 3">
    <name type="scientific">Plakobranchus ocellatus</name>
    <dbReference type="NCBI Taxonomy" id="259542"/>
    <lineage>
        <taxon>Eukaryota</taxon>
        <taxon>Metazoa</taxon>
        <taxon>Spiralia</taxon>
        <taxon>Lophotrochozoa</taxon>
        <taxon>Mollusca</taxon>
        <taxon>Gastropoda</taxon>
        <taxon>Heterobranchia</taxon>
        <taxon>Euthyneura</taxon>
        <taxon>Panpulmonata</taxon>
        <taxon>Sacoglossa</taxon>
        <taxon>Placobranchoidea</taxon>
        <taxon>Plakobranchidae</taxon>
        <taxon>Plakobranchus</taxon>
    </lineage>
</organism>
<dbReference type="Proteomes" id="UP000735302">
    <property type="component" value="Unassembled WGS sequence"/>
</dbReference>